<gene>
    <name evidence="1" type="primary">jg15742</name>
    <name evidence="1" type="ORF">PAEG_LOCUS5445</name>
</gene>
<protein>
    <submittedName>
        <fullName evidence="1">Jg15742 protein</fullName>
    </submittedName>
</protein>
<evidence type="ECO:0000313" key="2">
    <source>
        <dbReference type="Proteomes" id="UP000838756"/>
    </source>
</evidence>
<organism evidence="1 2">
    <name type="scientific">Pararge aegeria aegeria</name>
    <dbReference type="NCBI Taxonomy" id="348720"/>
    <lineage>
        <taxon>Eukaryota</taxon>
        <taxon>Metazoa</taxon>
        <taxon>Ecdysozoa</taxon>
        <taxon>Arthropoda</taxon>
        <taxon>Hexapoda</taxon>
        <taxon>Insecta</taxon>
        <taxon>Pterygota</taxon>
        <taxon>Neoptera</taxon>
        <taxon>Endopterygota</taxon>
        <taxon>Lepidoptera</taxon>
        <taxon>Glossata</taxon>
        <taxon>Ditrysia</taxon>
        <taxon>Papilionoidea</taxon>
        <taxon>Nymphalidae</taxon>
        <taxon>Satyrinae</taxon>
        <taxon>Satyrini</taxon>
        <taxon>Parargina</taxon>
        <taxon>Pararge</taxon>
    </lineage>
</organism>
<dbReference type="Proteomes" id="UP000838756">
    <property type="component" value="Unassembled WGS sequence"/>
</dbReference>
<dbReference type="AlphaFoldDB" id="A0A8S4QRT1"/>
<dbReference type="OrthoDB" id="7185736at2759"/>
<name>A0A8S4QRT1_9NEOP</name>
<evidence type="ECO:0000313" key="1">
    <source>
        <dbReference type="EMBL" id="CAH2217558.1"/>
    </source>
</evidence>
<keyword evidence="2" id="KW-1185">Reference proteome</keyword>
<reference evidence="1" key="1">
    <citation type="submission" date="2022-03" db="EMBL/GenBank/DDBJ databases">
        <authorList>
            <person name="Lindestad O."/>
        </authorList>
    </citation>
    <scope>NUCLEOTIDE SEQUENCE</scope>
</reference>
<feature type="non-terminal residue" evidence="1">
    <location>
        <position position="1"/>
    </location>
</feature>
<dbReference type="EMBL" id="CAKXAJ010018268">
    <property type="protein sequence ID" value="CAH2217558.1"/>
    <property type="molecule type" value="Genomic_DNA"/>
</dbReference>
<comment type="caution">
    <text evidence="1">The sequence shown here is derived from an EMBL/GenBank/DDBJ whole genome shotgun (WGS) entry which is preliminary data.</text>
</comment>
<accession>A0A8S4QRT1</accession>
<proteinExistence type="predicted"/>
<sequence>YSLPWCRYPIVQDLLSLRTFEKKVSSSSGHLLLISAAFPKKRHYIWFAALLGLPIARGNSVFPLCLLRHNHNDKTWQASAKWVFKSQTSLSTDSGLCTERGLRRTHIELVKPPGKRIGLKLAGKGENYCSLLLSQTGRQKPGPLLG</sequence>